<keyword evidence="10 11" id="KW-0998">Cell outer membrane</keyword>
<dbReference type="InterPro" id="IPR039426">
    <property type="entry name" value="TonB-dep_rcpt-like"/>
</dbReference>
<keyword evidence="2 11" id="KW-0813">Transport</keyword>
<dbReference type="SUPFAM" id="SSF49464">
    <property type="entry name" value="Carboxypeptidase regulatory domain-like"/>
    <property type="match status" value="1"/>
</dbReference>
<keyword evidence="4" id="KW-0410">Iron transport</keyword>
<evidence type="ECO:0000256" key="8">
    <source>
        <dbReference type="ARBA" id="ARBA00023077"/>
    </source>
</evidence>
<keyword evidence="5 11" id="KW-0812">Transmembrane</keyword>
<feature type="signal peptide" evidence="13">
    <location>
        <begin position="1"/>
        <end position="21"/>
    </location>
</feature>
<evidence type="ECO:0000313" key="16">
    <source>
        <dbReference type="EMBL" id="MFD1185292.1"/>
    </source>
</evidence>
<evidence type="ECO:0000259" key="15">
    <source>
        <dbReference type="Pfam" id="PF07715"/>
    </source>
</evidence>
<keyword evidence="3 11" id="KW-1134">Transmembrane beta strand</keyword>
<organism evidence="16 17">
    <name type="scientific">Pontibacter rugosus</name>
    <dbReference type="NCBI Taxonomy" id="1745966"/>
    <lineage>
        <taxon>Bacteria</taxon>
        <taxon>Pseudomonadati</taxon>
        <taxon>Bacteroidota</taxon>
        <taxon>Cytophagia</taxon>
        <taxon>Cytophagales</taxon>
        <taxon>Hymenobacteraceae</taxon>
        <taxon>Pontibacter</taxon>
    </lineage>
</organism>
<dbReference type="EMBL" id="JBHTLD010000018">
    <property type="protein sequence ID" value="MFD1185292.1"/>
    <property type="molecule type" value="Genomic_DNA"/>
</dbReference>
<reference evidence="17" key="1">
    <citation type="journal article" date="2019" name="Int. J. Syst. Evol. Microbiol.">
        <title>The Global Catalogue of Microorganisms (GCM) 10K type strain sequencing project: providing services to taxonomists for standard genome sequencing and annotation.</title>
        <authorList>
            <consortium name="The Broad Institute Genomics Platform"/>
            <consortium name="The Broad Institute Genome Sequencing Center for Infectious Disease"/>
            <person name="Wu L."/>
            <person name="Ma J."/>
        </authorList>
    </citation>
    <scope>NUCLEOTIDE SEQUENCE [LARGE SCALE GENOMIC DNA]</scope>
    <source>
        <strain evidence="17">JCM 31319</strain>
    </source>
</reference>
<dbReference type="Pfam" id="PF00593">
    <property type="entry name" value="TonB_dep_Rec_b-barrel"/>
    <property type="match status" value="1"/>
</dbReference>
<dbReference type="PANTHER" id="PTHR32552">
    <property type="entry name" value="FERRICHROME IRON RECEPTOR-RELATED"/>
    <property type="match status" value="1"/>
</dbReference>
<dbReference type="Pfam" id="PF13715">
    <property type="entry name" value="CarbopepD_reg_2"/>
    <property type="match status" value="1"/>
</dbReference>
<comment type="similarity">
    <text evidence="11 12">Belongs to the TonB-dependent receptor family.</text>
</comment>
<keyword evidence="6" id="KW-0408">Iron</keyword>
<dbReference type="RefSeq" id="WP_377523049.1">
    <property type="nucleotide sequence ID" value="NZ_JBHTLD010000018.1"/>
</dbReference>
<evidence type="ECO:0000313" key="17">
    <source>
        <dbReference type="Proteomes" id="UP001597094"/>
    </source>
</evidence>
<evidence type="ECO:0000256" key="6">
    <source>
        <dbReference type="ARBA" id="ARBA00023004"/>
    </source>
</evidence>
<keyword evidence="9 11" id="KW-0472">Membrane</keyword>
<evidence type="ECO:0000256" key="5">
    <source>
        <dbReference type="ARBA" id="ARBA00022692"/>
    </source>
</evidence>
<evidence type="ECO:0000256" key="9">
    <source>
        <dbReference type="ARBA" id="ARBA00023136"/>
    </source>
</evidence>
<evidence type="ECO:0000259" key="14">
    <source>
        <dbReference type="Pfam" id="PF00593"/>
    </source>
</evidence>
<evidence type="ECO:0000256" key="11">
    <source>
        <dbReference type="PROSITE-ProRule" id="PRU01360"/>
    </source>
</evidence>
<feature type="domain" description="TonB-dependent receptor-like beta-barrel" evidence="14">
    <location>
        <begin position="287"/>
        <end position="757"/>
    </location>
</feature>
<dbReference type="PANTHER" id="PTHR32552:SF81">
    <property type="entry name" value="TONB-DEPENDENT OUTER MEMBRANE RECEPTOR"/>
    <property type="match status" value="1"/>
</dbReference>
<dbReference type="Gene3D" id="2.60.40.1120">
    <property type="entry name" value="Carboxypeptidase-like, regulatory domain"/>
    <property type="match status" value="1"/>
</dbReference>
<dbReference type="PROSITE" id="PS52016">
    <property type="entry name" value="TONB_DEPENDENT_REC_3"/>
    <property type="match status" value="1"/>
</dbReference>
<comment type="subcellular location">
    <subcellularLocation>
        <location evidence="1 11">Cell outer membrane</location>
        <topology evidence="1 11">Multi-pass membrane protein</topology>
    </subcellularLocation>
</comment>
<dbReference type="CDD" id="cd01347">
    <property type="entry name" value="ligand_gated_channel"/>
    <property type="match status" value="1"/>
</dbReference>
<keyword evidence="17" id="KW-1185">Reference proteome</keyword>
<proteinExistence type="inferred from homology"/>
<evidence type="ECO:0000256" key="10">
    <source>
        <dbReference type="ARBA" id="ARBA00023237"/>
    </source>
</evidence>
<dbReference type="InterPro" id="IPR000531">
    <property type="entry name" value="Beta-barrel_TonB"/>
</dbReference>
<dbReference type="Proteomes" id="UP001597094">
    <property type="component" value="Unassembled WGS sequence"/>
</dbReference>
<dbReference type="InterPro" id="IPR036942">
    <property type="entry name" value="Beta-barrel_TonB_sf"/>
</dbReference>
<dbReference type="InterPro" id="IPR008969">
    <property type="entry name" value="CarboxyPept-like_regulatory"/>
</dbReference>
<evidence type="ECO:0000256" key="13">
    <source>
        <dbReference type="SAM" id="SignalP"/>
    </source>
</evidence>
<evidence type="ECO:0000256" key="7">
    <source>
        <dbReference type="ARBA" id="ARBA00023065"/>
    </source>
</evidence>
<dbReference type="SUPFAM" id="SSF56935">
    <property type="entry name" value="Porins"/>
    <property type="match status" value="1"/>
</dbReference>
<evidence type="ECO:0000256" key="3">
    <source>
        <dbReference type="ARBA" id="ARBA00022452"/>
    </source>
</evidence>
<feature type="domain" description="TonB-dependent receptor plug" evidence="15">
    <location>
        <begin position="121"/>
        <end position="224"/>
    </location>
</feature>
<feature type="chain" id="PRO_5046912108" evidence="13">
    <location>
        <begin position="22"/>
        <end position="788"/>
    </location>
</feature>
<keyword evidence="8 12" id="KW-0798">TonB box</keyword>
<dbReference type="InterPro" id="IPR012910">
    <property type="entry name" value="Plug_dom"/>
</dbReference>
<sequence>MVKSILFSLIFLLLYISSASSQVLSSLSGKVQDEHGAAIPGVSVYLLNTNIGTSTGFQGEFIINQIPPGYYIVQISAIGYATVTRRINLERENIEIDIQLVGANKQLGEVTVTAQKWEEDPQQIPISISVLSTKEVQDYRLWNSREITAIVPNLYTADPGDNRNVTSIRGITTTSYDPAVATYIDGVNQFGLDTYMAELLDIERIEVLRGPQGTLYGRNAMGGVIHIITKEPTNDIGGSAEVSIGNYGQWRYSAALRAPLVKDRLFFGVAGLYRRQDGYYKNQFDDSDFDKQKVYMGNYYMKFLAGPKLDFTLNLKHITNRNRGAFPLVFSPEEAFVNSFKVNQNAIGEMIDNTLNASLSVRYSTSTFMFTSQTAYQSNYRYYDDPLDGDFSPIDGVSIVNNYGNEWNRVQVQTQEFRLTSPGTTTSALQWIAGAYGFYNYSPVKQGVHFGEDAELVGAPFPNFTSISTNKGESYGAALYGQGTYVLNPKFEITAGIRYDYENKKQGIKGEFQMDGEDAFITRTDTAAEDSFTAFSPKAGLTFHITENNHLYGTYSRGYRAGGITQLSSDPSQPPLYAYKPETSNNFEIGIKNTFRQNKWRINFAAFYTKVADAQVPTLVLPEAIVITRNAGKLDSKGVELEISSALAKGLELTYNGGYTDAVYTTLKGVSDGEEVSLNGNRQLFTPEVTSMLALQYGFELGGSHNWQLVARGEWHYLGEQYFDLTNQIKQEAYGLLHARAGISSRKLDVFFWGRNLGDKKYIAYAYNFGATRLGDPANYGFSVKYRL</sequence>
<evidence type="ECO:0000256" key="2">
    <source>
        <dbReference type="ARBA" id="ARBA00022448"/>
    </source>
</evidence>
<dbReference type="Gene3D" id="2.40.170.20">
    <property type="entry name" value="TonB-dependent receptor, beta-barrel domain"/>
    <property type="match status" value="1"/>
</dbReference>
<name>A0ABW3SN32_9BACT</name>
<comment type="caution">
    <text evidence="16">The sequence shown here is derived from an EMBL/GenBank/DDBJ whole genome shotgun (WGS) entry which is preliminary data.</text>
</comment>
<keyword evidence="16" id="KW-0675">Receptor</keyword>
<keyword evidence="13" id="KW-0732">Signal</keyword>
<dbReference type="Pfam" id="PF07715">
    <property type="entry name" value="Plug"/>
    <property type="match status" value="1"/>
</dbReference>
<evidence type="ECO:0000256" key="1">
    <source>
        <dbReference type="ARBA" id="ARBA00004571"/>
    </source>
</evidence>
<gene>
    <name evidence="16" type="ORF">ACFQ2O_03665</name>
</gene>
<evidence type="ECO:0000256" key="4">
    <source>
        <dbReference type="ARBA" id="ARBA00022496"/>
    </source>
</evidence>
<keyword evidence="7" id="KW-0406">Ion transport</keyword>
<evidence type="ECO:0000256" key="12">
    <source>
        <dbReference type="RuleBase" id="RU003357"/>
    </source>
</evidence>
<protein>
    <submittedName>
        <fullName evidence="16">TonB-dependent receptor</fullName>
    </submittedName>
</protein>
<accession>A0ABW3SN32</accession>